<dbReference type="EMBL" id="QQYZ01000014">
    <property type="protein sequence ID" value="RSY81489.1"/>
    <property type="molecule type" value="Genomic_DNA"/>
</dbReference>
<dbReference type="Proteomes" id="UP000287746">
    <property type="component" value="Unassembled WGS sequence"/>
</dbReference>
<keyword evidence="5" id="KW-0969">Cilium</keyword>
<comment type="caution">
    <text evidence="5">The sequence shown here is derived from an EMBL/GenBank/DDBJ whole genome shotgun (WGS) entry which is preliminary data.</text>
</comment>
<sequence length="226" mass="24441">MMEAAISIKPFGFDRVFRFGSAPEEEPLPVATGELHAQIAALQERIEEMRRNEEAALLKARADGIAQGLAQARGERAEAMLSATDALHAALDDLSGRWSEESDRIAQEAAEVALSAAEMIAGHAIRQEPARAIDEALGRALRQVTRGTALLIRVHPDSLEDVERLVAERRAEERRALDISIVADEAIAPHDAHVGWAEGGLIIDAAARRAAVLRELGNLIERDGNA</sequence>
<reference evidence="6 7" key="1">
    <citation type="submission" date="2018-07" db="EMBL/GenBank/DDBJ databases">
        <title>Genomic and Epidemiologic Investigation of an Indolent Hospital Outbreak.</title>
        <authorList>
            <person name="Johnson R.C."/>
            <person name="Deming C."/>
            <person name="Conlan S."/>
            <person name="Zellmer C.J."/>
            <person name="Michelin A.V."/>
            <person name="Lee-Lin S."/>
            <person name="Thomas P.J."/>
            <person name="Park M."/>
            <person name="Weingarten R.A."/>
            <person name="Less J."/>
            <person name="Dekker J.P."/>
            <person name="Frank K.M."/>
            <person name="Musser K.A."/>
            <person name="Mcquiston J.R."/>
            <person name="Henderson D.K."/>
            <person name="Lau A.F."/>
            <person name="Palmore T.N."/>
            <person name="Segre J.A."/>
        </authorList>
    </citation>
    <scope>NUCLEOTIDE SEQUENCE [LARGE SCALE GENOMIC DNA]</scope>
    <source>
        <strain evidence="5 7">SK-CDC1_0717</strain>
        <strain evidence="4 6">SK-NIH.Env10_0317</strain>
    </source>
</reference>
<evidence type="ECO:0000256" key="2">
    <source>
        <dbReference type="ARBA" id="ARBA00022927"/>
    </source>
</evidence>
<accession>A0A430G1P3</accession>
<proteinExistence type="predicted"/>
<dbReference type="GO" id="GO:0005829">
    <property type="term" value="C:cytosol"/>
    <property type="evidence" value="ECO:0007669"/>
    <property type="project" value="TreeGrafter"/>
</dbReference>
<gene>
    <name evidence="4" type="ORF">CA257_18900</name>
    <name evidence="5" type="ORF">DAH66_14670</name>
</gene>
<evidence type="ECO:0000313" key="7">
    <source>
        <dbReference type="Proteomes" id="UP000287746"/>
    </source>
</evidence>
<evidence type="ECO:0000256" key="3">
    <source>
        <dbReference type="SAM" id="Coils"/>
    </source>
</evidence>
<dbReference type="PANTHER" id="PTHR34982:SF1">
    <property type="entry name" value="FLAGELLAR ASSEMBLY PROTEIN FLIH"/>
    <property type="match status" value="1"/>
</dbReference>
<organism evidence="5 7">
    <name type="scientific">Sphingomonas koreensis</name>
    <dbReference type="NCBI Taxonomy" id="93064"/>
    <lineage>
        <taxon>Bacteria</taxon>
        <taxon>Pseudomonadati</taxon>
        <taxon>Pseudomonadota</taxon>
        <taxon>Alphaproteobacteria</taxon>
        <taxon>Sphingomonadales</taxon>
        <taxon>Sphingomonadaceae</taxon>
        <taxon>Sphingomonas</taxon>
    </lineage>
</organism>
<dbReference type="OrthoDB" id="7304298at2"/>
<keyword evidence="5" id="KW-0966">Cell projection</keyword>
<dbReference type="EMBL" id="QQWO01000020">
    <property type="protein sequence ID" value="RSU99977.1"/>
    <property type="molecule type" value="Genomic_DNA"/>
</dbReference>
<dbReference type="InterPro" id="IPR051472">
    <property type="entry name" value="T3SS_Stator/FliH"/>
</dbReference>
<feature type="coiled-coil region" evidence="3">
    <location>
        <begin position="32"/>
        <end position="59"/>
    </location>
</feature>
<evidence type="ECO:0000313" key="5">
    <source>
        <dbReference type="EMBL" id="RSY81489.1"/>
    </source>
</evidence>
<evidence type="ECO:0000313" key="4">
    <source>
        <dbReference type="EMBL" id="RSU99977.1"/>
    </source>
</evidence>
<dbReference type="PANTHER" id="PTHR34982">
    <property type="entry name" value="YOP PROTEINS TRANSLOCATION PROTEIN L"/>
    <property type="match status" value="1"/>
</dbReference>
<dbReference type="RefSeq" id="WP_083629487.1">
    <property type="nucleotide sequence ID" value="NZ_CP018820.1"/>
</dbReference>
<protein>
    <submittedName>
        <fullName evidence="5">Flagellar assembly protein H</fullName>
    </submittedName>
</protein>
<dbReference type="GeneID" id="44132762"/>
<keyword evidence="3" id="KW-0175">Coiled coil</keyword>
<dbReference type="GO" id="GO:0015031">
    <property type="term" value="P:protein transport"/>
    <property type="evidence" value="ECO:0007669"/>
    <property type="project" value="UniProtKB-KW"/>
</dbReference>
<keyword evidence="1" id="KW-0813">Transport</keyword>
<evidence type="ECO:0000256" key="1">
    <source>
        <dbReference type="ARBA" id="ARBA00022448"/>
    </source>
</evidence>
<evidence type="ECO:0000313" key="6">
    <source>
        <dbReference type="Proteomes" id="UP000286681"/>
    </source>
</evidence>
<dbReference type="Proteomes" id="UP000286681">
    <property type="component" value="Unassembled WGS sequence"/>
</dbReference>
<keyword evidence="2" id="KW-0653">Protein transport</keyword>
<name>A0A430G1P3_9SPHN</name>
<keyword evidence="5" id="KW-0282">Flagellum</keyword>
<dbReference type="AlphaFoldDB" id="A0A430G1P3"/>